<feature type="transmembrane region" description="Helical" evidence="1">
    <location>
        <begin position="84"/>
        <end position="109"/>
    </location>
</feature>
<organism evidence="2 3">
    <name type="scientific">Trichogramma kaykai</name>
    <dbReference type="NCBI Taxonomy" id="54128"/>
    <lineage>
        <taxon>Eukaryota</taxon>
        <taxon>Metazoa</taxon>
        <taxon>Ecdysozoa</taxon>
        <taxon>Arthropoda</taxon>
        <taxon>Hexapoda</taxon>
        <taxon>Insecta</taxon>
        <taxon>Pterygota</taxon>
        <taxon>Neoptera</taxon>
        <taxon>Endopterygota</taxon>
        <taxon>Hymenoptera</taxon>
        <taxon>Apocrita</taxon>
        <taxon>Proctotrupomorpha</taxon>
        <taxon>Chalcidoidea</taxon>
        <taxon>Trichogrammatidae</taxon>
        <taxon>Trichogramma</taxon>
    </lineage>
</organism>
<dbReference type="Proteomes" id="UP001627154">
    <property type="component" value="Unassembled WGS sequence"/>
</dbReference>
<feature type="transmembrane region" description="Helical" evidence="1">
    <location>
        <begin position="6"/>
        <end position="25"/>
    </location>
</feature>
<keyword evidence="3" id="KW-1185">Reference proteome</keyword>
<keyword evidence="1" id="KW-0472">Membrane</keyword>
<reference evidence="2 3" key="1">
    <citation type="journal article" date="2024" name="bioRxiv">
        <title>A reference genome for Trichogramma kaykai: A tiny desert-dwelling parasitoid wasp with competing sex-ratio distorters.</title>
        <authorList>
            <person name="Culotta J."/>
            <person name="Lindsey A.R."/>
        </authorList>
    </citation>
    <scope>NUCLEOTIDE SEQUENCE [LARGE SCALE GENOMIC DNA]</scope>
    <source>
        <strain evidence="2 3">KSX58</strain>
    </source>
</reference>
<feature type="transmembrane region" description="Helical" evidence="1">
    <location>
        <begin position="414"/>
        <end position="433"/>
    </location>
</feature>
<keyword evidence="1" id="KW-0812">Transmembrane</keyword>
<accession>A0ABD2WKZ4</accession>
<dbReference type="EMBL" id="JBJJXI010000098">
    <property type="protein sequence ID" value="KAL3393334.1"/>
    <property type="molecule type" value="Genomic_DNA"/>
</dbReference>
<name>A0ABD2WKZ4_9HYME</name>
<dbReference type="AlphaFoldDB" id="A0ABD2WKZ4"/>
<evidence type="ECO:0008006" key="4">
    <source>
        <dbReference type="Google" id="ProtNLM"/>
    </source>
</evidence>
<feature type="transmembrane region" description="Helical" evidence="1">
    <location>
        <begin position="316"/>
        <end position="339"/>
    </location>
</feature>
<feature type="transmembrane region" description="Helical" evidence="1">
    <location>
        <begin position="380"/>
        <end position="402"/>
    </location>
</feature>
<evidence type="ECO:0000256" key="1">
    <source>
        <dbReference type="SAM" id="Phobius"/>
    </source>
</evidence>
<evidence type="ECO:0000313" key="2">
    <source>
        <dbReference type="EMBL" id="KAL3393334.1"/>
    </source>
</evidence>
<evidence type="ECO:0000313" key="3">
    <source>
        <dbReference type="Proteomes" id="UP001627154"/>
    </source>
</evidence>
<sequence>MHLATLDGSAVVLVSASAISLILLAKRYLAKIKLSSQGLIQWLSDIANSVLTAALIVLHRSYVVSATEVDRCSRSKGVVDCSQLQYAIIFVPFVNAFASLVVATAKCFAEVNRVSRLCKLQRKAEARDEEEADIEIIPEVQQPSKCNECFTTGKSCSKSLWSMLAQWLVPAIFSATLSLGEKLDQRRTMTNESLGCTYAMNFPLLESVVCQGVDYLNSEDHLMFVGSNATDTLEVIRKISQILRDVSTNLEANKSHYTSEQMIDIVEEVKEDFRSFRTGRLLRFDALGKINCTEEHRNGTRLTMNEPMMSSDYLKIHLSSFFSIIYLLAIGVSTLLLFLSRKKCQKLDLRVDRVKSEKSKEPQENVCQLMQECENVQAHWRLILINALATIAMWSPFFVQLIAKILFCYKVPDWLSEVAFIATVLFSAFKNIFNAKITRAQNIQEQSTSKSNIVHPNASQSTFVN</sequence>
<proteinExistence type="predicted"/>
<gene>
    <name evidence="2" type="ORF">TKK_012210</name>
</gene>
<protein>
    <recommendedName>
        <fullName evidence="4">G-protein coupled receptors family 1 profile domain-containing protein</fullName>
    </recommendedName>
</protein>
<comment type="caution">
    <text evidence="2">The sequence shown here is derived from an EMBL/GenBank/DDBJ whole genome shotgun (WGS) entry which is preliminary data.</text>
</comment>
<keyword evidence="1" id="KW-1133">Transmembrane helix</keyword>